<evidence type="ECO:0000259" key="2">
    <source>
        <dbReference type="PROSITE" id="PS50010"/>
    </source>
</evidence>
<sequence length="373" mass="42094">VKYRLKTLTGTIPIYDDMTEEQVEDVKRKHGLLPGTFPECIPPPPPGEEGAISPSQMEEADYEMMEASSTTFMSTSSSKVKKQSTTTSVTNVQQESSSHQEQHEHMESYSSSSATRTRKKISSSSKETSHLASTQKDARVSYVAIEGYTPDDYDGLPVTPGQKVFLLNKDSPNKKARLEGSDDISTGERPQLLDNSLAKHKASIRPKKNHPDSRFKGHVQQTSPEPTQAQDTSSEERWFVQDFDTGREGWVPARVLEVSKQAAVVSSIKRSVAELSGDEAVQMKQQMLAQIREFRSKRPSRTLGPTPEDEARAKRTATIQELIETEEEFVRDLKFATNKYVRLMDDPSTPYHIREHKDIIFNNFRNIADFHEK</sequence>
<dbReference type="InterPro" id="IPR035899">
    <property type="entry name" value="DBL_dom_sf"/>
</dbReference>
<dbReference type="Pfam" id="PF00621">
    <property type="entry name" value="RhoGEF"/>
    <property type="match status" value="1"/>
</dbReference>
<feature type="compositionally biased region" description="Polar residues" evidence="1">
    <location>
        <begin position="219"/>
        <end position="232"/>
    </location>
</feature>
<dbReference type="InterPro" id="IPR036028">
    <property type="entry name" value="SH3-like_dom_sf"/>
</dbReference>
<dbReference type="PANTHER" id="PTHR45845">
    <property type="entry name" value="RHO GUANINE NUCLEOTIDE EXCHANGE FACTOR-RELATED"/>
    <property type="match status" value="1"/>
</dbReference>
<dbReference type="PANTHER" id="PTHR45845:SF3">
    <property type="entry name" value="PURATROPHIN-1-LIKE, ISOFORM A"/>
    <property type="match status" value="1"/>
</dbReference>
<feature type="compositionally biased region" description="Basic and acidic residues" evidence="1">
    <location>
        <begin position="98"/>
        <end position="107"/>
    </location>
</feature>
<feature type="non-terminal residue" evidence="3">
    <location>
        <position position="373"/>
    </location>
</feature>
<keyword evidence="4" id="KW-1185">Reference proteome</keyword>
<feature type="compositionally biased region" description="Basic and acidic residues" evidence="1">
    <location>
        <begin position="171"/>
        <end position="180"/>
    </location>
</feature>
<reference evidence="3 4" key="1">
    <citation type="submission" date="2024-05" db="EMBL/GenBank/DDBJ databases">
        <authorList>
            <person name="Wallberg A."/>
        </authorList>
    </citation>
    <scope>NUCLEOTIDE SEQUENCE [LARGE SCALE GENOMIC DNA]</scope>
</reference>
<name>A0AAV2R5G0_MEGNR</name>
<evidence type="ECO:0000313" key="3">
    <source>
        <dbReference type="EMBL" id="CAL4110560.1"/>
    </source>
</evidence>
<dbReference type="InterPro" id="IPR052231">
    <property type="entry name" value="Rho_GEF_signaling-related"/>
</dbReference>
<gene>
    <name evidence="3" type="ORF">MNOR_LOCUS19435</name>
</gene>
<dbReference type="GO" id="GO:0005085">
    <property type="term" value="F:guanyl-nucleotide exchange factor activity"/>
    <property type="evidence" value="ECO:0007669"/>
    <property type="project" value="InterPro"/>
</dbReference>
<dbReference type="SUPFAM" id="SSF48065">
    <property type="entry name" value="DBL homology domain (DH-domain)"/>
    <property type="match status" value="1"/>
</dbReference>
<evidence type="ECO:0000256" key="1">
    <source>
        <dbReference type="SAM" id="MobiDB-lite"/>
    </source>
</evidence>
<dbReference type="Proteomes" id="UP001497623">
    <property type="component" value="Unassembled WGS sequence"/>
</dbReference>
<organism evidence="3 4">
    <name type="scientific">Meganyctiphanes norvegica</name>
    <name type="common">Northern krill</name>
    <name type="synonym">Thysanopoda norvegica</name>
    <dbReference type="NCBI Taxonomy" id="48144"/>
    <lineage>
        <taxon>Eukaryota</taxon>
        <taxon>Metazoa</taxon>
        <taxon>Ecdysozoa</taxon>
        <taxon>Arthropoda</taxon>
        <taxon>Crustacea</taxon>
        <taxon>Multicrustacea</taxon>
        <taxon>Malacostraca</taxon>
        <taxon>Eumalacostraca</taxon>
        <taxon>Eucarida</taxon>
        <taxon>Euphausiacea</taxon>
        <taxon>Euphausiidae</taxon>
        <taxon>Meganyctiphanes</taxon>
    </lineage>
</organism>
<feature type="region of interest" description="Disordered" evidence="1">
    <location>
        <begin position="34"/>
        <end position="235"/>
    </location>
</feature>
<comment type="caution">
    <text evidence="3">The sequence shown here is derived from an EMBL/GenBank/DDBJ whole genome shotgun (WGS) entry which is preliminary data.</text>
</comment>
<feature type="domain" description="DH" evidence="2">
    <location>
        <begin position="314"/>
        <end position="373"/>
    </location>
</feature>
<feature type="non-terminal residue" evidence="3">
    <location>
        <position position="1"/>
    </location>
</feature>
<dbReference type="PROSITE" id="PS50010">
    <property type="entry name" value="DH_2"/>
    <property type="match status" value="1"/>
</dbReference>
<dbReference type="EMBL" id="CAXKWB010014412">
    <property type="protein sequence ID" value="CAL4110560.1"/>
    <property type="molecule type" value="Genomic_DNA"/>
</dbReference>
<feature type="compositionally biased region" description="Low complexity" evidence="1">
    <location>
        <begin position="68"/>
        <end position="97"/>
    </location>
</feature>
<dbReference type="InterPro" id="IPR000219">
    <property type="entry name" value="DH_dom"/>
</dbReference>
<dbReference type="SUPFAM" id="SSF50044">
    <property type="entry name" value="SH3-domain"/>
    <property type="match status" value="1"/>
</dbReference>
<protein>
    <recommendedName>
        <fullName evidence="2">DH domain-containing protein</fullName>
    </recommendedName>
</protein>
<proteinExistence type="predicted"/>
<dbReference type="AlphaFoldDB" id="A0AAV2R5G0"/>
<dbReference type="Gene3D" id="1.20.900.10">
    <property type="entry name" value="Dbl homology (DH) domain"/>
    <property type="match status" value="1"/>
</dbReference>
<evidence type="ECO:0000313" key="4">
    <source>
        <dbReference type="Proteomes" id="UP001497623"/>
    </source>
</evidence>
<accession>A0AAV2R5G0</accession>
<feature type="compositionally biased region" description="Basic residues" evidence="1">
    <location>
        <begin position="198"/>
        <end position="208"/>
    </location>
</feature>